<reference evidence="1 2" key="1">
    <citation type="submission" date="2019-03" db="EMBL/GenBank/DDBJ databases">
        <title>First draft genome of Liparis tanakae, snailfish: a comprehensive survey of snailfish specific genes.</title>
        <authorList>
            <person name="Kim W."/>
            <person name="Song I."/>
            <person name="Jeong J.-H."/>
            <person name="Kim D."/>
            <person name="Kim S."/>
            <person name="Ryu S."/>
            <person name="Song J.Y."/>
            <person name="Lee S.K."/>
        </authorList>
    </citation>
    <scope>NUCLEOTIDE SEQUENCE [LARGE SCALE GENOMIC DNA]</scope>
    <source>
        <tissue evidence="1">Muscle</tissue>
    </source>
</reference>
<evidence type="ECO:0000313" key="1">
    <source>
        <dbReference type="EMBL" id="TNN39150.1"/>
    </source>
</evidence>
<protein>
    <submittedName>
        <fullName evidence="1">Uncharacterized protein</fullName>
    </submittedName>
</protein>
<dbReference type="AlphaFoldDB" id="A0A4Z2FE26"/>
<name>A0A4Z2FE26_9TELE</name>
<accession>A0A4Z2FE26</accession>
<proteinExistence type="predicted"/>
<gene>
    <name evidence="1" type="ORF">EYF80_050679</name>
</gene>
<organism evidence="1 2">
    <name type="scientific">Liparis tanakae</name>
    <name type="common">Tanaka's snailfish</name>
    <dbReference type="NCBI Taxonomy" id="230148"/>
    <lineage>
        <taxon>Eukaryota</taxon>
        <taxon>Metazoa</taxon>
        <taxon>Chordata</taxon>
        <taxon>Craniata</taxon>
        <taxon>Vertebrata</taxon>
        <taxon>Euteleostomi</taxon>
        <taxon>Actinopterygii</taxon>
        <taxon>Neopterygii</taxon>
        <taxon>Teleostei</taxon>
        <taxon>Neoteleostei</taxon>
        <taxon>Acanthomorphata</taxon>
        <taxon>Eupercaria</taxon>
        <taxon>Perciformes</taxon>
        <taxon>Cottioidei</taxon>
        <taxon>Cottales</taxon>
        <taxon>Liparidae</taxon>
        <taxon>Liparis</taxon>
    </lineage>
</organism>
<dbReference type="EMBL" id="SRLO01001305">
    <property type="protein sequence ID" value="TNN39150.1"/>
    <property type="molecule type" value="Genomic_DNA"/>
</dbReference>
<keyword evidence="2" id="KW-1185">Reference proteome</keyword>
<comment type="caution">
    <text evidence="1">The sequence shown here is derived from an EMBL/GenBank/DDBJ whole genome shotgun (WGS) entry which is preliminary data.</text>
</comment>
<evidence type="ECO:0000313" key="2">
    <source>
        <dbReference type="Proteomes" id="UP000314294"/>
    </source>
</evidence>
<dbReference type="Proteomes" id="UP000314294">
    <property type="component" value="Unassembled WGS sequence"/>
</dbReference>
<sequence>MRLLDCVFTFWDVAHGEEADPRVAVHRPLLRLAVGLTAVVHEAGVVPLGPGVNDARRLVKSWLQQRSPLGHTCGWHSYCSMRFRHSDSKPHGRSSAGLQLHLGISETSAV</sequence>